<dbReference type="Gene3D" id="1.25.40.10">
    <property type="entry name" value="Tetratricopeptide repeat domain"/>
    <property type="match status" value="1"/>
</dbReference>
<comment type="caution">
    <text evidence="1">The sequence shown here is derived from an EMBL/GenBank/DDBJ whole genome shotgun (WGS) entry which is preliminary data.</text>
</comment>
<organism evidence="1 2">
    <name type="scientific">Caballeronia pedi</name>
    <dbReference type="NCBI Taxonomy" id="1777141"/>
    <lineage>
        <taxon>Bacteria</taxon>
        <taxon>Pseudomonadati</taxon>
        <taxon>Pseudomonadota</taxon>
        <taxon>Betaproteobacteria</taxon>
        <taxon>Burkholderiales</taxon>
        <taxon>Burkholderiaceae</taxon>
        <taxon>Caballeronia</taxon>
    </lineage>
</organism>
<dbReference type="InterPro" id="IPR006597">
    <property type="entry name" value="Sel1-like"/>
</dbReference>
<keyword evidence="2" id="KW-1185">Reference proteome</keyword>
<dbReference type="Proteomes" id="UP000054911">
    <property type="component" value="Unassembled WGS sequence"/>
</dbReference>
<evidence type="ECO:0000313" key="1">
    <source>
        <dbReference type="EMBL" id="SAK41461.1"/>
    </source>
</evidence>
<dbReference type="InterPro" id="IPR011990">
    <property type="entry name" value="TPR-like_helical_dom_sf"/>
</dbReference>
<dbReference type="EMBL" id="FCOE02000001">
    <property type="protein sequence ID" value="SAK41461.1"/>
    <property type="molecule type" value="Genomic_DNA"/>
</dbReference>
<name>A0A157Z7D5_9BURK</name>
<proteinExistence type="predicted"/>
<gene>
    <name evidence="1" type="ORF">AWB80_00397</name>
</gene>
<accession>A0A157Z7D5</accession>
<dbReference type="Pfam" id="PF08238">
    <property type="entry name" value="Sel1"/>
    <property type="match status" value="2"/>
</dbReference>
<evidence type="ECO:0000313" key="2">
    <source>
        <dbReference type="Proteomes" id="UP000054911"/>
    </source>
</evidence>
<dbReference type="STRING" id="1777141.AWB80_00397"/>
<dbReference type="SUPFAM" id="SSF81901">
    <property type="entry name" value="HCP-like"/>
    <property type="match status" value="1"/>
</dbReference>
<sequence length="99" mass="10781">MSNEMRFDIGAAYLTGKHAEKDSKRAFASFLGAAEHGDVEAAMIVAYLYATGTGTSANCREAVKWFCHAGDSGIEEIKYAMGTHCSFDLERTARPPLTR</sequence>
<dbReference type="AlphaFoldDB" id="A0A157Z7D5"/>
<dbReference type="SMART" id="SM00671">
    <property type="entry name" value="SEL1"/>
    <property type="match status" value="2"/>
</dbReference>
<protein>
    <submittedName>
        <fullName evidence="1">Sel1 repeat protein</fullName>
    </submittedName>
</protein>
<reference evidence="1" key="1">
    <citation type="submission" date="2016-01" db="EMBL/GenBank/DDBJ databases">
        <authorList>
            <person name="Peeters C."/>
        </authorList>
    </citation>
    <scope>NUCLEOTIDE SEQUENCE [LARGE SCALE GENOMIC DNA]</scope>
    <source>
        <strain evidence="1">LMG 29323</strain>
    </source>
</reference>